<accession>A0A815S6K3</accession>
<reference evidence="1" key="1">
    <citation type="submission" date="2021-02" db="EMBL/GenBank/DDBJ databases">
        <authorList>
            <person name="Nowell W R."/>
        </authorList>
    </citation>
    <scope>NUCLEOTIDE SEQUENCE</scope>
</reference>
<dbReference type="Proteomes" id="UP000663860">
    <property type="component" value="Unassembled WGS sequence"/>
</dbReference>
<evidence type="ECO:0000313" key="1">
    <source>
        <dbReference type="EMBL" id="CAF1487848.1"/>
    </source>
</evidence>
<dbReference type="EMBL" id="CAJNOE010002605">
    <property type="protein sequence ID" value="CAF1487848.1"/>
    <property type="molecule type" value="Genomic_DNA"/>
</dbReference>
<organism evidence="1 2">
    <name type="scientific">Adineta steineri</name>
    <dbReference type="NCBI Taxonomy" id="433720"/>
    <lineage>
        <taxon>Eukaryota</taxon>
        <taxon>Metazoa</taxon>
        <taxon>Spiralia</taxon>
        <taxon>Gnathifera</taxon>
        <taxon>Rotifera</taxon>
        <taxon>Eurotatoria</taxon>
        <taxon>Bdelloidea</taxon>
        <taxon>Adinetida</taxon>
        <taxon>Adinetidae</taxon>
        <taxon>Adineta</taxon>
    </lineage>
</organism>
<sequence length="68" mass="7759">MLAISMSEDEEVKNKLLKGIEHLVCITIVNSLRSVTISSNEIQKMHLISYPNVFKACVRIEDAFHFSH</sequence>
<evidence type="ECO:0000313" key="2">
    <source>
        <dbReference type="Proteomes" id="UP000663860"/>
    </source>
</evidence>
<comment type="caution">
    <text evidence="1">The sequence shown here is derived from an EMBL/GenBank/DDBJ whole genome shotgun (WGS) entry which is preliminary data.</text>
</comment>
<gene>
    <name evidence="1" type="ORF">IZO911_LOCUS44330</name>
</gene>
<dbReference type="AlphaFoldDB" id="A0A815S6K3"/>
<name>A0A815S6K3_9BILA</name>
<protein>
    <submittedName>
        <fullName evidence="1">Uncharacterized protein</fullName>
    </submittedName>
</protein>
<proteinExistence type="predicted"/>